<keyword evidence="2" id="KW-1185">Reference proteome</keyword>
<gene>
    <name evidence="1" type="ORF">E5329_22905</name>
</gene>
<protein>
    <submittedName>
        <fullName evidence="1">Mor transcription activator family protein</fullName>
    </submittedName>
</protein>
<reference evidence="1" key="1">
    <citation type="submission" date="2019-04" db="EMBL/GenBank/DDBJ databases">
        <title>Microbes associate with the intestines of laboratory mice.</title>
        <authorList>
            <person name="Navarre W."/>
            <person name="Wong E."/>
            <person name="Huang K."/>
            <person name="Tropini C."/>
            <person name="Ng K."/>
            <person name="Yu B."/>
        </authorList>
    </citation>
    <scope>NUCLEOTIDE SEQUENCE</scope>
    <source>
        <strain evidence="1">NM01_1-7b</strain>
    </source>
</reference>
<organism evidence="1 2">
    <name type="scientific">Petralouisia muris</name>
    <dbReference type="NCBI Taxonomy" id="3032872"/>
    <lineage>
        <taxon>Bacteria</taxon>
        <taxon>Bacillati</taxon>
        <taxon>Bacillota</taxon>
        <taxon>Clostridia</taxon>
        <taxon>Lachnospirales</taxon>
        <taxon>Lachnospiraceae</taxon>
        <taxon>Petralouisia</taxon>
    </lineage>
</organism>
<dbReference type="Proteomes" id="UP000304953">
    <property type="component" value="Unassembled WGS sequence"/>
</dbReference>
<evidence type="ECO:0000313" key="2">
    <source>
        <dbReference type="Proteomes" id="UP000304953"/>
    </source>
</evidence>
<sequence length="109" mass="12593">MTADELTRALIEETTLEDISESYRPVVEIIGIEKFIELSEYAKGDELYFPKTENIIAPARNRRIKKEWNGYNSKQLAEKYNLTTKQIGNILKDEPMIGQMSLFDMESGE</sequence>
<proteinExistence type="predicted"/>
<dbReference type="EMBL" id="SRYA01000072">
    <property type="protein sequence ID" value="TGY91048.1"/>
    <property type="molecule type" value="Genomic_DNA"/>
</dbReference>
<accession>A0AC61RQK0</accession>
<evidence type="ECO:0000313" key="1">
    <source>
        <dbReference type="EMBL" id="TGY91048.1"/>
    </source>
</evidence>
<comment type="caution">
    <text evidence="1">The sequence shown here is derived from an EMBL/GenBank/DDBJ whole genome shotgun (WGS) entry which is preliminary data.</text>
</comment>
<name>A0AC61RQK0_9FIRM</name>